<gene>
    <name evidence="1" type="ORF">EZS28_056471</name>
</gene>
<dbReference type="EMBL" id="SNRW01050192">
    <property type="protein sequence ID" value="KAA6309627.1"/>
    <property type="molecule type" value="Genomic_DNA"/>
</dbReference>
<dbReference type="Proteomes" id="UP000324800">
    <property type="component" value="Unassembled WGS sequence"/>
</dbReference>
<organism evidence="1 2">
    <name type="scientific">Streblomastix strix</name>
    <dbReference type="NCBI Taxonomy" id="222440"/>
    <lineage>
        <taxon>Eukaryota</taxon>
        <taxon>Metamonada</taxon>
        <taxon>Preaxostyla</taxon>
        <taxon>Oxymonadida</taxon>
        <taxon>Streblomastigidae</taxon>
        <taxon>Streblomastix</taxon>
    </lineage>
</organism>
<proteinExistence type="predicted"/>
<feature type="non-terminal residue" evidence="1">
    <location>
        <position position="1"/>
    </location>
</feature>
<name>A0A5J4PJG1_9EUKA</name>
<protein>
    <submittedName>
        <fullName evidence="1">Uncharacterized protein</fullName>
    </submittedName>
</protein>
<comment type="caution">
    <text evidence="1">The sequence shown here is derived from an EMBL/GenBank/DDBJ whole genome shotgun (WGS) entry which is preliminary data.</text>
</comment>
<sequence length="73" mass="8286">INWWIAKLKANILAQLMQIPSQMTMTTDAAPSEYGSTLEKELEMIAIAHGTWNKRQAKLTINNREIKAIFQGL</sequence>
<dbReference type="AlphaFoldDB" id="A0A5J4PJG1"/>
<reference evidence="1 2" key="1">
    <citation type="submission" date="2019-03" db="EMBL/GenBank/DDBJ databases">
        <title>Single cell metagenomics reveals metabolic interactions within the superorganism composed of flagellate Streblomastix strix and complex community of Bacteroidetes bacteria on its surface.</title>
        <authorList>
            <person name="Treitli S.C."/>
            <person name="Kolisko M."/>
            <person name="Husnik F."/>
            <person name="Keeling P."/>
            <person name="Hampl V."/>
        </authorList>
    </citation>
    <scope>NUCLEOTIDE SEQUENCE [LARGE SCALE GENOMIC DNA]</scope>
    <source>
        <strain evidence="1">ST1C</strain>
    </source>
</reference>
<evidence type="ECO:0000313" key="1">
    <source>
        <dbReference type="EMBL" id="KAA6309627.1"/>
    </source>
</evidence>
<evidence type="ECO:0000313" key="2">
    <source>
        <dbReference type="Proteomes" id="UP000324800"/>
    </source>
</evidence>
<accession>A0A5J4PJG1</accession>